<evidence type="ECO:0000313" key="5">
    <source>
        <dbReference type="EMBL" id="KAG5442993.1"/>
    </source>
</evidence>
<reference evidence="5 6" key="1">
    <citation type="journal article" date="2018" name="Biotechnol. Adv.">
        <title>Improved genomic resources and new bioinformatic workflow for the carcinogenic parasite Clonorchis sinensis: Biotechnological implications.</title>
        <authorList>
            <person name="Wang D."/>
            <person name="Korhonen P.K."/>
            <person name="Gasser R.B."/>
            <person name="Young N.D."/>
        </authorList>
    </citation>
    <scope>NUCLEOTIDE SEQUENCE [LARGE SCALE GENOMIC DNA]</scope>
    <source>
        <strain evidence="5">Cs-k2</strain>
    </source>
</reference>
<evidence type="ECO:0000256" key="4">
    <source>
        <dbReference type="ARBA" id="ARBA00023038"/>
    </source>
</evidence>
<comment type="caution">
    <text evidence="5">The sequence shown here is derived from an EMBL/GenBank/DDBJ whole genome shotgun (WGS) entry which is preliminary data.</text>
</comment>
<proteinExistence type="predicted"/>
<accession>A0A3R7H9N7</accession>
<evidence type="ECO:0000256" key="1">
    <source>
        <dbReference type="ARBA" id="ARBA00022723"/>
    </source>
</evidence>
<sequence>MNDPVLFHCVHDRRLHTPYKHTRLSHVTYLLAGVLQRGRRRSPSCQSARVATRRFTLVSYHLKQEGSFSAERVTSLGQDWHRPCLKCERCKKTLSPGSHSEHEGKPYCTKPCYQSLFGPKGYGSVASSHVYR</sequence>
<dbReference type="Pfam" id="PF00412">
    <property type="entry name" value="LIM"/>
    <property type="match status" value="1"/>
</dbReference>
<dbReference type="PROSITE" id="PS50023">
    <property type="entry name" value="LIM_DOMAIN_2"/>
    <property type="match status" value="1"/>
</dbReference>
<name>A0A3R7H9N7_CLOSI</name>
<evidence type="ECO:0000256" key="2">
    <source>
        <dbReference type="ARBA" id="ARBA00022737"/>
    </source>
</evidence>
<evidence type="ECO:0000313" key="6">
    <source>
        <dbReference type="Proteomes" id="UP000286415"/>
    </source>
</evidence>
<dbReference type="EMBL" id="NIRI02000056">
    <property type="protein sequence ID" value="KAG5442993.1"/>
    <property type="molecule type" value="Genomic_DNA"/>
</dbReference>
<dbReference type="SUPFAM" id="SSF57716">
    <property type="entry name" value="Glucocorticoid receptor-like (DNA-binding domain)"/>
    <property type="match status" value="1"/>
</dbReference>
<organism evidence="5 6">
    <name type="scientific">Clonorchis sinensis</name>
    <name type="common">Chinese liver fluke</name>
    <dbReference type="NCBI Taxonomy" id="79923"/>
    <lineage>
        <taxon>Eukaryota</taxon>
        <taxon>Metazoa</taxon>
        <taxon>Spiralia</taxon>
        <taxon>Lophotrochozoa</taxon>
        <taxon>Platyhelminthes</taxon>
        <taxon>Trematoda</taxon>
        <taxon>Digenea</taxon>
        <taxon>Opisthorchiida</taxon>
        <taxon>Opisthorchiata</taxon>
        <taxon>Opisthorchiidae</taxon>
        <taxon>Clonorchis</taxon>
    </lineage>
</organism>
<dbReference type="OrthoDB" id="25654at2759"/>
<dbReference type="SMART" id="SM00132">
    <property type="entry name" value="LIM"/>
    <property type="match status" value="1"/>
</dbReference>
<dbReference type="GO" id="GO:0046872">
    <property type="term" value="F:metal ion binding"/>
    <property type="evidence" value="ECO:0007669"/>
    <property type="project" value="UniProtKB-KW"/>
</dbReference>
<protein>
    <submittedName>
        <fullName evidence="5">Cysteine-rich protein 1</fullName>
    </submittedName>
</protein>
<dbReference type="PANTHER" id="PTHR46074:SF5">
    <property type="entry name" value="LIM DOMAIN-CONTAINING PROTEIN C"/>
    <property type="match status" value="1"/>
</dbReference>
<keyword evidence="2" id="KW-0677">Repeat</keyword>
<dbReference type="InParanoid" id="A0A3R7H9N7"/>
<keyword evidence="6" id="KW-1185">Reference proteome</keyword>
<dbReference type="InterPro" id="IPR001781">
    <property type="entry name" value="Znf_LIM"/>
</dbReference>
<dbReference type="FunFam" id="2.10.110.10:FF:000025">
    <property type="entry name" value="Cysteine-rich protein 2"/>
    <property type="match status" value="1"/>
</dbReference>
<keyword evidence="1" id="KW-0479">Metal-binding</keyword>
<gene>
    <name evidence="5" type="ORF">CSKR_107170</name>
</gene>
<dbReference type="AlphaFoldDB" id="A0A3R7H9N7"/>
<evidence type="ECO:0000256" key="3">
    <source>
        <dbReference type="ARBA" id="ARBA00022833"/>
    </source>
</evidence>
<reference evidence="5 6" key="2">
    <citation type="journal article" date="2021" name="Genomics">
        <title>High-quality reference genome for Clonorchis sinensis.</title>
        <authorList>
            <person name="Young N.D."/>
            <person name="Stroehlein A.J."/>
            <person name="Kinkar L."/>
            <person name="Wang T."/>
            <person name="Sohn W.M."/>
            <person name="Chang B.C.H."/>
            <person name="Kaur P."/>
            <person name="Weisz D."/>
            <person name="Dudchenko O."/>
            <person name="Aiden E.L."/>
            <person name="Korhonen P.K."/>
            <person name="Gasser R.B."/>
        </authorList>
    </citation>
    <scope>NUCLEOTIDE SEQUENCE [LARGE SCALE GENOMIC DNA]</scope>
    <source>
        <strain evidence="5">Cs-k2</strain>
    </source>
</reference>
<dbReference type="PANTHER" id="PTHR46074">
    <property type="entry name" value="CYSTEINE-RICH PROTEIN CRIP FAMILY MEMBER"/>
    <property type="match status" value="1"/>
</dbReference>
<dbReference type="Gene3D" id="2.10.110.10">
    <property type="entry name" value="Cysteine Rich Protein"/>
    <property type="match status" value="1"/>
</dbReference>
<dbReference type="STRING" id="79923.A0A3R7H9N7"/>
<keyword evidence="4" id="KW-0440">LIM domain</keyword>
<keyword evidence="3" id="KW-0862">Zinc</keyword>
<dbReference type="Proteomes" id="UP000286415">
    <property type="component" value="Unassembled WGS sequence"/>
</dbReference>